<evidence type="ECO:0000256" key="1">
    <source>
        <dbReference type="SAM" id="Phobius"/>
    </source>
</evidence>
<feature type="transmembrane region" description="Helical" evidence="1">
    <location>
        <begin position="579"/>
        <end position="597"/>
    </location>
</feature>
<dbReference type="EMBL" id="CP089984">
    <property type="protein sequence ID" value="WXB14482.1"/>
    <property type="molecule type" value="Genomic_DNA"/>
</dbReference>
<feature type="domain" description="ABC-type uncharacterised transport system" evidence="2">
    <location>
        <begin position="183"/>
        <end position="472"/>
    </location>
</feature>
<organism evidence="4 5">
    <name type="scientific">Pendulispora albinea</name>
    <dbReference type="NCBI Taxonomy" id="2741071"/>
    <lineage>
        <taxon>Bacteria</taxon>
        <taxon>Pseudomonadati</taxon>
        <taxon>Myxococcota</taxon>
        <taxon>Myxococcia</taxon>
        <taxon>Myxococcales</taxon>
        <taxon>Sorangiineae</taxon>
        <taxon>Pendulisporaceae</taxon>
        <taxon>Pendulispora</taxon>
    </lineage>
</organism>
<evidence type="ECO:0000313" key="5">
    <source>
        <dbReference type="Proteomes" id="UP001370348"/>
    </source>
</evidence>
<accession>A0ABZ2LU89</accession>
<keyword evidence="1" id="KW-0812">Transmembrane</keyword>
<feature type="transmembrane region" description="Helical" evidence="1">
    <location>
        <begin position="12"/>
        <end position="34"/>
    </location>
</feature>
<dbReference type="Pfam" id="PF09822">
    <property type="entry name" value="ABC_transp_aux"/>
    <property type="match status" value="1"/>
</dbReference>
<evidence type="ECO:0000259" key="3">
    <source>
        <dbReference type="Pfam" id="PF23357"/>
    </source>
</evidence>
<sequence length="612" mass="67241">MERKARAAAESGVLLLVIAGILVALNALSALGVYKRFDLTKAERFKLSKGSANLVHDMKQTMKVDFYVTKGLPKLDAFVRDLRDLLQEYKDASGGKFDYTIIEAKDEEQKKAAKEAGLRETPFGEASATEEKAAVTMGFMGLVLKYGSEKDTLPYLDPSNTSGLEFWITNKIREIRDKADDIKHKVGVLTGHDEMKLTEANLVPAQLGKPSMQDILVKNFPFYSFQDVDLKNGDNAIDESLDGLVITQPGKDLSEKELRRIDEFLLKGKSLAIFASAVNVKANDASMNATLATHGLEKLLEGYGIELKKEVVLDFGRAFTVNMLTQGGIAAKRFPQLLTVQDDPRFTGDEALLDASFPAFFRMTDLAVPFASPLVLHADKQPDATVRAIARSSPNANAVGGDSVDLKPFQNWATLRKKGALAQYAIAASVEGTLKTAFPSGDKQGIETPEKSAKPARLFILASSQFLANPFARAGNAPDMGQMGMMMPQMGGDEQLQQLAQPYAQQAITQTILSFKNTLDWLGGDSELLAVSAKILNEAPLVYGEVSKPNIDFENETEEQLKKRDEEMKAARKTTQNKVQWLLILGIPLLFSLYGVYRWRSRLAARENVSLA</sequence>
<evidence type="ECO:0000313" key="4">
    <source>
        <dbReference type="EMBL" id="WXB14482.1"/>
    </source>
</evidence>
<name>A0ABZ2LU89_9BACT</name>
<reference evidence="4 5" key="1">
    <citation type="submission" date="2021-12" db="EMBL/GenBank/DDBJ databases">
        <title>Discovery of the Pendulisporaceae a myxobacterial family with distinct sporulation behavior and unique specialized metabolism.</title>
        <authorList>
            <person name="Garcia R."/>
            <person name="Popoff A."/>
            <person name="Bader C.D."/>
            <person name="Loehr J."/>
            <person name="Walesch S."/>
            <person name="Walt C."/>
            <person name="Boldt J."/>
            <person name="Bunk B."/>
            <person name="Haeckl F.J.F.P.J."/>
            <person name="Gunesch A.P."/>
            <person name="Birkelbach J."/>
            <person name="Nuebel U."/>
            <person name="Pietschmann T."/>
            <person name="Bach T."/>
            <person name="Mueller R."/>
        </authorList>
    </citation>
    <scope>NUCLEOTIDE SEQUENCE [LARGE SCALE GENOMIC DNA]</scope>
    <source>
        <strain evidence="4 5">MSr11954</strain>
    </source>
</reference>
<gene>
    <name evidence="4" type="ORF">LZC94_42490</name>
</gene>
<keyword evidence="1" id="KW-1133">Transmembrane helix</keyword>
<keyword evidence="1" id="KW-0472">Membrane</keyword>
<dbReference type="InterPro" id="IPR019196">
    <property type="entry name" value="ABC_transp_unknown"/>
</dbReference>
<evidence type="ECO:0000259" key="2">
    <source>
        <dbReference type="Pfam" id="PF09822"/>
    </source>
</evidence>
<feature type="domain" description="DUF7088" evidence="3">
    <location>
        <begin position="43"/>
        <end position="143"/>
    </location>
</feature>
<protein>
    <submittedName>
        <fullName evidence="4">GldG family protein</fullName>
    </submittedName>
</protein>
<dbReference type="InterPro" id="IPR055396">
    <property type="entry name" value="DUF7088"/>
</dbReference>
<keyword evidence="5" id="KW-1185">Reference proteome</keyword>
<dbReference type="Pfam" id="PF23357">
    <property type="entry name" value="DUF7088"/>
    <property type="match status" value="1"/>
</dbReference>
<proteinExistence type="predicted"/>
<dbReference type="Proteomes" id="UP001370348">
    <property type="component" value="Chromosome"/>
</dbReference>
<dbReference type="RefSeq" id="WP_394824102.1">
    <property type="nucleotide sequence ID" value="NZ_CP089984.1"/>
</dbReference>